<evidence type="ECO:0000313" key="2">
    <source>
        <dbReference type="EMBL" id="GGJ44745.1"/>
    </source>
</evidence>
<reference evidence="2" key="2">
    <citation type="submission" date="2020-09" db="EMBL/GenBank/DDBJ databases">
        <authorList>
            <person name="Sun Q."/>
            <person name="Ohkuma M."/>
        </authorList>
    </citation>
    <scope>NUCLEOTIDE SEQUENCE</scope>
    <source>
        <strain evidence="2">JCM 3086</strain>
    </source>
</reference>
<accession>A0A917NZX7</accession>
<feature type="chain" id="PRO_5037756116" evidence="1">
    <location>
        <begin position="23"/>
        <end position="62"/>
    </location>
</feature>
<protein>
    <submittedName>
        <fullName evidence="2">Uncharacterized protein</fullName>
    </submittedName>
</protein>
<dbReference type="Proteomes" id="UP000657574">
    <property type="component" value="Unassembled WGS sequence"/>
</dbReference>
<keyword evidence="1" id="KW-0732">Signal</keyword>
<organism evidence="2 3">
    <name type="scientific">Streptomyces brasiliensis</name>
    <dbReference type="NCBI Taxonomy" id="1954"/>
    <lineage>
        <taxon>Bacteria</taxon>
        <taxon>Bacillati</taxon>
        <taxon>Actinomycetota</taxon>
        <taxon>Actinomycetes</taxon>
        <taxon>Kitasatosporales</taxon>
        <taxon>Streptomycetaceae</taxon>
        <taxon>Streptomyces</taxon>
    </lineage>
</organism>
<sequence>MRLRVRTRLASGAAGGAAPAAAAPGHAEAALFTSGRVVFLSDLDRVRPALLFHSDNVTQKRR</sequence>
<reference evidence="2" key="1">
    <citation type="journal article" date="2014" name="Int. J. Syst. Evol. Microbiol.">
        <title>Complete genome sequence of Corynebacterium casei LMG S-19264T (=DSM 44701T), isolated from a smear-ripened cheese.</title>
        <authorList>
            <consortium name="US DOE Joint Genome Institute (JGI-PGF)"/>
            <person name="Walter F."/>
            <person name="Albersmeier A."/>
            <person name="Kalinowski J."/>
            <person name="Ruckert C."/>
        </authorList>
    </citation>
    <scope>NUCLEOTIDE SEQUENCE</scope>
    <source>
        <strain evidence="2">JCM 3086</strain>
    </source>
</reference>
<comment type="caution">
    <text evidence="2">The sequence shown here is derived from an EMBL/GenBank/DDBJ whole genome shotgun (WGS) entry which is preliminary data.</text>
</comment>
<feature type="signal peptide" evidence="1">
    <location>
        <begin position="1"/>
        <end position="22"/>
    </location>
</feature>
<evidence type="ECO:0000256" key="1">
    <source>
        <dbReference type="SAM" id="SignalP"/>
    </source>
</evidence>
<name>A0A917NZX7_9ACTN</name>
<gene>
    <name evidence="2" type="ORF">GCM10010121_064930</name>
</gene>
<keyword evidence="3" id="KW-1185">Reference proteome</keyword>
<evidence type="ECO:0000313" key="3">
    <source>
        <dbReference type="Proteomes" id="UP000657574"/>
    </source>
</evidence>
<dbReference type="AlphaFoldDB" id="A0A917NZX7"/>
<proteinExistence type="predicted"/>
<dbReference type="EMBL" id="BMQA01000030">
    <property type="protein sequence ID" value="GGJ44745.1"/>
    <property type="molecule type" value="Genomic_DNA"/>
</dbReference>